<protein>
    <submittedName>
        <fullName evidence="1">Uncharacterized protein</fullName>
    </submittedName>
</protein>
<organism evidence="1 2">
    <name type="scientific">Candidatus Nomurabacteria bacterium RIFCSPHIGHO2_01_FULL_42_16</name>
    <dbReference type="NCBI Taxonomy" id="1801743"/>
    <lineage>
        <taxon>Bacteria</taxon>
        <taxon>Candidatus Nomuraibacteriota</taxon>
    </lineage>
</organism>
<dbReference type="STRING" id="1801743.A2824_00495"/>
<dbReference type="EMBL" id="MFTT01000034">
    <property type="protein sequence ID" value="OGI69049.1"/>
    <property type="molecule type" value="Genomic_DNA"/>
</dbReference>
<reference evidence="1 2" key="1">
    <citation type="journal article" date="2016" name="Nat. Commun.">
        <title>Thousands of microbial genomes shed light on interconnected biogeochemical processes in an aquifer system.</title>
        <authorList>
            <person name="Anantharaman K."/>
            <person name="Brown C.T."/>
            <person name="Hug L.A."/>
            <person name="Sharon I."/>
            <person name="Castelle C.J."/>
            <person name="Probst A.J."/>
            <person name="Thomas B.C."/>
            <person name="Singh A."/>
            <person name="Wilkins M.J."/>
            <person name="Karaoz U."/>
            <person name="Brodie E.L."/>
            <person name="Williams K.H."/>
            <person name="Hubbard S.S."/>
            <person name="Banfield J.F."/>
        </authorList>
    </citation>
    <scope>NUCLEOTIDE SEQUENCE [LARGE SCALE GENOMIC DNA]</scope>
</reference>
<gene>
    <name evidence="1" type="ORF">A2824_00495</name>
</gene>
<evidence type="ECO:0000313" key="1">
    <source>
        <dbReference type="EMBL" id="OGI69049.1"/>
    </source>
</evidence>
<accession>A0A1F6VHJ4</accession>
<dbReference type="AlphaFoldDB" id="A0A1F6VHJ4"/>
<comment type="caution">
    <text evidence="1">The sequence shown here is derived from an EMBL/GenBank/DDBJ whole genome shotgun (WGS) entry which is preliminary data.</text>
</comment>
<proteinExistence type="predicted"/>
<evidence type="ECO:0000313" key="2">
    <source>
        <dbReference type="Proteomes" id="UP000178059"/>
    </source>
</evidence>
<name>A0A1F6VHJ4_9BACT</name>
<dbReference type="Proteomes" id="UP000178059">
    <property type="component" value="Unassembled WGS sequence"/>
</dbReference>
<sequence length="406" mass="44304">MKFFGQKALALFLAISFILPSFLLLPAKKAQAQVVGADAQFGAIIGAGVSIVADCLNIGDKIKNFIEDKAEDLGLTLVESLVGSTAVPTNEIGKTRDYIQTLKDKESCFDAIAYNTIKLALRLTTQELLGWINSGFDGYPFYRDSGSYFTELWENEVNSFSTSLMNLDETLYPWAKATAARILLAHQAKFEDYSRHSLHNFVVGGVDGYRASFSAGGWNAWEAMLLPQNNPIGYSMLAEQELARRGGGGTAFSIRPEDRPPSLASRVDDATNGFFSDRRCTYPYSIEVVNANTDEVEVYVVKGKTEGDLRKAENQGLYIPLGACTTWETVTPGTAIASSLDLSLGTKIKQQELADEMNESIAAIFDALTSQLVTQGVSALTKPCGALDPNYPNDNYQNPKDDPNCQ</sequence>